<dbReference type="SMART" id="SM00133">
    <property type="entry name" value="S_TK_X"/>
    <property type="match status" value="1"/>
</dbReference>
<feature type="compositionally biased region" description="Low complexity" evidence="6">
    <location>
        <begin position="120"/>
        <end position="129"/>
    </location>
</feature>
<feature type="compositionally biased region" description="Polar residues" evidence="6">
    <location>
        <begin position="71"/>
        <end position="82"/>
    </location>
</feature>
<feature type="region of interest" description="Disordered" evidence="6">
    <location>
        <begin position="440"/>
        <end position="470"/>
    </location>
</feature>
<name>A0AAD5Q9D1_PYTIN</name>
<keyword evidence="4" id="KW-0418">Kinase</keyword>
<protein>
    <recommendedName>
        <fullName evidence="11">AGC protein kinase</fullName>
    </recommendedName>
</protein>
<sequence length="966" mass="106602">MIKVKWERSGNHGNCRSGMTATYTTSSGDHETLLAPSAVAAAAANRRRLSPAPVGPSASRQNVLNYRRVASSRSAGTGNITSALHGGAPMAPAHSSAASASGLHGKRNPLAAGGMDTIHESSISSSTDDGSIDEVDQLHIGHHVWTHPLFHLNDRGEVCHRDTNARIAKDEMRDHGEEILKGLIEHVHMRMLEELAFVEQCIPALEDDSLEDHSIAGSSYSSGSVRSSSSSICSTADGFRTMMDTDVPRCIFHTSENYSVAEKLLVFVCSSRGLSCGIWSRSLLLQEGVQIGSMLPYFRAAQQAGFGILVMNPNMNTQTMMCADGEERKLPIEGSSTQEEHCDHVWKNYIFPSAAHKIHFIAYGYGGLLVTNLIEKYKYDLKNRLGNVAFIESSHKADPQWSPGFKRFFSQHSICWKRASEPLNTEIDGCEASRLLFSSRNPQDDESSSASSPSSTATASSSSPSSASAATQPNFAVSQSTFGCVCLSAGMEVTTSSSPAYTTKSVLETVFKFLKAPSAYEFHRLIAREMLVHALRDQGLDPVDEARKTLKTPPEIATDALRASSRRHRSPSRAKQPAPVVTSPARLSSRPPPSPASAEPAEKEKDKDKMTVDDFQLLRVVGRGAFGKVMLVRKKKARRPLFSSPGEGAAGDGAAGADGNKVYAMKVIKKSAVFAKNQVEHTKTERRILEGVDHPFAVKLRYAFQNESKLFFVMDYYNGGTLHFHLRSARRFDEPRARFYAAQIVLALSHLHTYNILYRDLKPENILMDDQGFIALTDFGLSSDHFDPKAEGLKTFCGTPEYIAPELIRRVPYGKSVDYWSLGIMLFEMLAGHTPFYHTNRKRNFENIVRMPLRFPTEPVLSDDAKSIVRGLLSKDPAKRLGSGPGGAREIMEHPFFATVDWERLYKRDVPVPFRPVVRRDGDLNNIPDFFKRQDVMDSAPDAPVPIAKRNEFQDFTYVDPYQLGG</sequence>
<dbReference type="PROSITE" id="PS50011">
    <property type="entry name" value="PROTEIN_KINASE_DOM"/>
    <property type="match status" value="1"/>
</dbReference>
<dbReference type="PANTHER" id="PTHR24351">
    <property type="entry name" value="RIBOSOMAL PROTEIN S6 KINASE"/>
    <property type="match status" value="1"/>
</dbReference>
<dbReference type="InterPro" id="IPR011009">
    <property type="entry name" value="Kinase-like_dom_sf"/>
</dbReference>
<accession>A0AAD5Q9D1</accession>
<dbReference type="InterPro" id="IPR053858">
    <property type="entry name" value="Arb2_dom"/>
</dbReference>
<gene>
    <name evidence="9" type="ORF">P43SY_006651</name>
</gene>
<evidence type="ECO:0000259" key="8">
    <source>
        <dbReference type="PROSITE" id="PS51285"/>
    </source>
</evidence>
<dbReference type="Pfam" id="PF00069">
    <property type="entry name" value="Pkinase"/>
    <property type="match status" value="1"/>
</dbReference>
<organism evidence="9 10">
    <name type="scientific">Pythium insidiosum</name>
    <name type="common">Pythiosis disease agent</name>
    <dbReference type="NCBI Taxonomy" id="114742"/>
    <lineage>
        <taxon>Eukaryota</taxon>
        <taxon>Sar</taxon>
        <taxon>Stramenopiles</taxon>
        <taxon>Oomycota</taxon>
        <taxon>Peronosporomycetes</taxon>
        <taxon>Pythiales</taxon>
        <taxon>Pythiaceae</taxon>
        <taxon>Pythium</taxon>
    </lineage>
</organism>
<dbReference type="CDD" id="cd05123">
    <property type="entry name" value="STKc_AGC"/>
    <property type="match status" value="1"/>
</dbReference>
<dbReference type="FunFam" id="1.10.510.10:FF:000713">
    <property type="entry name" value="Non-specific serine/threonine protein kinase"/>
    <property type="match status" value="1"/>
</dbReference>
<dbReference type="SUPFAM" id="SSF56112">
    <property type="entry name" value="Protein kinase-like (PK-like)"/>
    <property type="match status" value="1"/>
</dbReference>
<keyword evidence="3" id="KW-0547">Nucleotide-binding</keyword>
<feature type="region of interest" description="Disordered" evidence="6">
    <location>
        <begin position="546"/>
        <end position="609"/>
    </location>
</feature>
<dbReference type="Proteomes" id="UP001209570">
    <property type="component" value="Unassembled WGS sequence"/>
</dbReference>
<dbReference type="GO" id="GO:0005524">
    <property type="term" value="F:ATP binding"/>
    <property type="evidence" value="ECO:0007669"/>
    <property type="project" value="UniProtKB-KW"/>
</dbReference>
<dbReference type="SMART" id="SM00220">
    <property type="entry name" value="S_TKc"/>
    <property type="match status" value="1"/>
</dbReference>
<dbReference type="PROSITE" id="PS00108">
    <property type="entry name" value="PROTEIN_KINASE_ST"/>
    <property type="match status" value="1"/>
</dbReference>
<feature type="region of interest" description="Disordered" evidence="6">
    <location>
        <begin position="71"/>
        <end position="130"/>
    </location>
</feature>
<keyword evidence="10" id="KW-1185">Reference proteome</keyword>
<evidence type="ECO:0000313" key="9">
    <source>
        <dbReference type="EMBL" id="KAJ0398493.1"/>
    </source>
</evidence>
<dbReference type="FunFam" id="3.30.200.20:FF:001341">
    <property type="entry name" value="Uncharacterized protein"/>
    <property type="match status" value="1"/>
</dbReference>
<feature type="domain" description="AGC-kinase C-terminal" evidence="8">
    <location>
        <begin position="898"/>
        <end position="966"/>
    </location>
</feature>
<dbReference type="PROSITE" id="PS51285">
    <property type="entry name" value="AGC_KINASE_CTER"/>
    <property type="match status" value="1"/>
</dbReference>
<evidence type="ECO:0000256" key="6">
    <source>
        <dbReference type="SAM" id="MobiDB-lite"/>
    </source>
</evidence>
<keyword evidence="1" id="KW-0723">Serine/threonine-protein kinase</keyword>
<evidence type="ECO:0000313" key="10">
    <source>
        <dbReference type="Proteomes" id="UP001209570"/>
    </source>
</evidence>
<dbReference type="Gene3D" id="3.30.200.20">
    <property type="entry name" value="Phosphorylase Kinase, domain 1"/>
    <property type="match status" value="1"/>
</dbReference>
<evidence type="ECO:0000256" key="2">
    <source>
        <dbReference type="ARBA" id="ARBA00022679"/>
    </source>
</evidence>
<evidence type="ECO:0000256" key="1">
    <source>
        <dbReference type="ARBA" id="ARBA00022527"/>
    </source>
</evidence>
<feature type="compositionally biased region" description="Basic and acidic residues" evidence="6">
    <location>
        <begin position="600"/>
        <end position="609"/>
    </location>
</feature>
<keyword evidence="2" id="KW-0808">Transferase</keyword>
<evidence type="ECO:0000256" key="4">
    <source>
        <dbReference type="ARBA" id="ARBA00022777"/>
    </source>
</evidence>
<reference evidence="9" key="1">
    <citation type="submission" date="2021-12" db="EMBL/GenBank/DDBJ databases">
        <title>Prjna785345.</title>
        <authorList>
            <person name="Rujirawat T."/>
            <person name="Krajaejun T."/>
        </authorList>
    </citation>
    <scope>NUCLEOTIDE SEQUENCE</scope>
    <source>
        <strain evidence="9">Pi057C3</strain>
    </source>
</reference>
<dbReference type="Gene3D" id="1.10.510.10">
    <property type="entry name" value="Transferase(Phosphotransferase) domain 1"/>
    <property type="match status" value="1"/>
</dbReference>
<feature type="domain" description="Protein kinase" evidence="7">
    <location>
        <begin position="615"/>
        <end position="897"/>
    </location>
</feature>
<feature type="compositionally biased region" description="Low complexity" evidence="6">
    <location>
        <begin position="448"/>
        <end position="470"/>
    </location>
</feature>
<dbReference type="InterPro" id="IPR045270">
    <property type="entry name" value="STKc_AGC"/>
</dbReference>
<dbReference type="GO" id="GO:0004674">
    <property type="term" value="F:protein serine/threonine kinase activity"/>
    <property type="evidence" value="ECO:0007669"/>
    <property type="project" value="UniProtKB-KW"/>
</dbReference>
<evidence type="ECO:0000256" key="3">
    <source>
        <dbReference type="ARBA" id="ARBA00022741"/>
    </source>
</evidence>
<dbReference type="InterPro" id="IPR000719">
    <property type="entry name" value="Prot_kinase_dom"/>
</dbReference>
<dbReference type="InterPro" id="IPR000961">
    <property type="entry name" value="AGC-kinase_C"/>
</dbReference>
<dbReference type="Pfam" id="PF22749">
    <property type="entry name" value="Arb2"/>
    <property type="match status" value="1"/>
</dbReference>
<keyword evidence="5" id="KW-0067">ATP-binding</keyword>
<evidence type="ECO:0000256" key="5">
    <source>
        <dbReference type="ARBA" id="ARBA00022840"/>
    </source>
</evidence>
<feature type="compositionally biased region" description="Low complexity" evidence="6">
    <location>
        <begin position="86"/>
        <end position="103"/>
    </location>
</feature>
<comment type="caution">
    <text evidence="9">The sequence shown here is derived from an EMBL/GenBank/DDBJ whole genome shotgun (WGS) entry which is preliminary data.</text>
</comment>
<dbReference type="AlphaFoldDB" id="A0AAD5Q9D1"/>
<evidence type="ECO:0000259" key="7">
    <source>
        <dbReference type="PROSITE" id="PS50011"/>
    </source>
</evidence>
<dbReference type="EMBL" id="JAKCXM010000214">
    <property type="protein sequence ID" value="KAJ0398493.1"/>
    <property type="molecule type" value="Genomic_DNA"/>
</dbReference>
<dbReference type="InterPro" id="IPR008271">
    <property type="entry name" value="Ser/Thr_kinase_AS"/>
</dbReference>
<proteinExistence type="predicted"/>
<evidence type="ECO:0008006" key="11">
    <source>
        <dbReference type="Google" id="ProtNLM"/>
    </source>
</evidence>